<dbReference type="InterPro" id="IPR000014">
    <property type="entry name" value="PAS"/>
</dbReference>
<keyword evidence="7" id="KW-0175">Coiled coil</keyword>
<keyword evidence="3" id="KW-0597">Phosphoprotein</keyword>
<dbReference type="Proteomes" id="UP000806285">
    <property type="component" value="Unassembled WGS sequence"/>
</dbReference>
<dbReference type="EC" id="2.7.13.3" evidence="2"/>
<keyword evidence="5 9" id="KW-0418">Kinase</keyword>
<dbReference type="Gene3D" id="3.30.450.20">
    <property type="entry name" value="PAS domain"/>
    <property type="match status" value="1"/>
</dbReference>
<dbReference type="InterPro" id="IPR003594">
    <property type="entry name" value="HATPase_dom"/>
</dbReference>
<comment type="catalytic activity">
    <reaction evidence="1">
        <text>ATP + protein L-histidine = ADP + protein N-phospho-L-histidine.</text>
        <dbReference type="EC" id="2.7.13.3"/>
    </reaction>
</comment>
<dbReference type="PANTHER" id="PTHR43711">
    <property type="entry name" value="TWO-COMPONENT HISTIDINE KINASE"/>
    <property type="match status" value="1"/>
</dbReference>
<dbReference type="SUPFAM" id="SSF55785">
    <property type="entry name" value="PYP-like sensor domain (PAS domain)"/>
    <property type="match status" value="1"/>
</dbReference>
<dbReference type="CDD" id="cd00130">
    <property type="entry name" value="PAS"/>
    <property type="match status" value="1"/>
</dbReference>
<evidence type="ECO:0000256" key="5">
    <source>
        <dbReference type="ARBA" id="ARBA00022777"/>
    </source>
</evidence>
<protein>
    <recommendedName>
        <fullName evidence="2">histidine kinase</fullName>
        <ecNumber evidence="2">2.7.13.3</ecNumber>
    </recommendedName>
</protein>
<dbReference type="SMART" id="SM00388">
    <property type="entry name" value="HisKA"/>
    <property type="match status" value="1"/>
</dbReference>
<proteinExistence type="predicted"/>
<dbReference type="CDD" id="cd00082">
    <property type="entry name" value="HisKA"/>
    <property type="match status" value="1"/>
</dbReference>
<evidence type="ECO:0000256" key="6">
    <source>
        <dbReference type="ARBA" id="ARBA00023012"/>
    </source>
</evidence>
<dbReference type="InterPro" id="IPR035965">
    <property type="entry name" value="PAS-like_dom_sf"/>
</dbReference>
<comment type="caution">
    <text evidence="9">The sequence shown here is derived from an EMBL/GenBank/DDBJ whole genome shotgun (WGS) entry which is preliminary data.</text>
</comment>
<dbReference type="SUPFAM" id="SSF47384">
    <property type="entry name" value="Homodimeric domain of signal transducing histidine kinase"/>
    <property type="match status" value="1"/>
</dbReference>
<dbReference type="PANTHER" id="PTHR43711:SF1">
    <property type="entry name" value="HISTIDINE KINASE 1"/>
    <property type="match status" value="1"/>
</dbReference>
<organism evidence="9 10">
    <name type="scientific">Ramlibacter pallidus</name>
    <dbReference type="NCBI Taxonomy" id="2780087"/>
    <lineage>
        <taxon>Bacteria</taxon>
        <taxon>Pseudomonadati</taxon>
        <taxon>Pseudomonadota</taxon>
        <taxon>Betaproteobacteria</taxon>
        <taxon>Burkholderiales</taxon>
        <taxon>Comamonadaceae</taxon>
        <taxon>Ramlibacter</taxon>
    </lineage>
</organism>
<evidence type="ECO:0000256" key="7">
    <source>
        <dbReference type="SAM" id="Coils"/>
    </source>
</evidence>
<evidence type="ECO:0000256" key="4">
    <source>
        <dbReference type="ARBA" id="ARBA00022679"/>
    </source>
</evidence>
<dbReference type="RefSeq" id="WP_193675548.1">
    <property type="nucleotide sequence ID" value="NZ_JADDIV010000002.1"/>
</dbReference>
<evidence type="ECO:0000256" key="2">
    <source>
        <dbReference type="ARBA" id="ARBA00012438"/>
    </source>
</evidence>
<dbReference type="SMART" id="SM00387">
    <property type="entry name" value="HATPase_c"/>
    <property type="match status" value="1"/>
</dbReference>
<dbReference type="SUPFAM" id="SSF55874">
    <property type="entry name" value="ATPase domain of HSP90 chaperone/DNA topoisomerase II/histidine kinase"/>
    <property type="match status" value="1"/>
</dbReference>
<dbReference type="SMART" id="SM00091">
    <property type="entry name" value="PAS"/>
    <property type="match status" value="1"/>
</dbReference>
<dbReference type="InterPro" id="IPR004358">
    <property type="entry name" value="Sig_transdc_His_kin-like_C"/>
</dbReference>
<evidence type="ECO:0000256" key="1">
    <source>
        <dbReference type="ARBA" id="ARBA00000085"/>
    </source>
</evidence>
<dbReference type="Gene3D" id="1.10.287.130">
    <property type="match status" value="1"/>
</dbReference>
<dbReference type="InterPro" id="IPR003661">
    <property type="entry name" value="HisK_dim/P_dom"/>
</dbReference>
<accession>A0ABR9S094</accession>
<dbReference type="Pfam" id="PF00512">
    <property type="entry name" value="HisKA"/>
    <property type="match status" value="1"/>
</dbReference>
<gene>
    <name evidence="9" type="ORF">IM787_04900</name>
</gene>
<dbReference type="EMBL" id="JADDIV010000002">
    <property type="protein sequence ID" value="MBE7366898.1"/>
    <property type="molecule type" value="Genomic_DNA"/>
</dbReference>
<reference evidence="9 10" key="1">
    <citation type="submission" date="2020-10" db="EMBL/GenBank/DDBJ databases">
        <title>Ramlibacter sp. HM2 16S ribosomal RNA gene Genome sequencing and assembly.</title>
        <authorList>
            <person name="Kang M."/>
        </authorList>
    </citation>
    <scope>NUCLEOTIDE SEQUENCE [LARGE SCALE GENOMIC DNA]</scope>
    <source>
        <strain evidence="9 10">HM2</strain>
    </source>
</reference>
<dbReference type="Gene3D" id="3.30.565.10">
    <property type="entry name" value="Histidine kinase-like ATPase, C-terminal domain"/>
    <property type="match status" value="1"/>
</dbReference>
<dbReference type="InterPro" id="IPR005467">
    <property type="entry name" value="His_kinase_dom"/>
</dbReference>
<evidence type="ECO:0000256" key="3">
    <source>
        <dbReference type="ARBA" id="ARBA00022553"/>
    </source>
</evidence>
<feature type="coiled-coil region" evidence="7">
    <location>
        <begin position="121"/>
        <end position="166"/>
    </location>
</feature>
<dbReference type="PROSITE" id="PS50109">
    <property type="entry name" value="HIS_KIN"/>
    <property type="match status" value="1"/>
</dbReference>
<evidence type="ECO:0000313" key="10">
    <source>
        <dbReference type="Proteomes" id="UP000806285"/>
    </source>
</evidence>
<dbReference type="InterPro" id="IPR036097">
    <property type="entry name" value="HisK_dim/P_sf"/>
</dbReference>
<dbReference type="InterPro" id="IPR036890">
    <property type="entry name" value="HATPase_C_sf"/>
</dbReference>
<name>A0ABR9S094_9BURK</name>
<evidence type="ECO:0000259" key="8">
    <source>
        <dbReference type="PROSITE" id="PS50109"/>
    </source>
</evidence>
<keyword evidence="10" id="KW-1185">Reference proteome</keyword>
<dbReference type="CDD" id="cd00075">
    <property type="entry name" value="HATPase"/>
    <property type="match status" value="1"/>
</dbReference>
<feature type="domain" description="Histidine kinase" evidence="8">
    <location>
        <begin position="169"/>
        <end position="381"/>
    </location>
</feature>
<dbReference type="InterPro" id="IPR050736">
    <property type="entry name" value="Sensor_HK_Regulatory"/>
</dbReference>
<keyword evidence="4" id="KW-0808">Transferase</keyword>
<dbReference type="PRINTS" id="PR00344">
    <property type="entry name" value="BCTRLSENSOR"/>
</dbReference>
<dbReference type="GO" id="GO:0016301">
    <property type="term" value="F:kinase activity"/>
    <property type="evidence" value="ECO:0007669"/>
    <property type="project" value="UniProtKB-KW"/>
</dbReference>
<dbReference type="Pfam" id="PF02518">
    <property type="entry name" value="HATPase_c"/>
    <property type="match status" value="1"/>
</dbReference>
<evidence type="ECO:0000313" key="9">
    <source>
        <dbReference type="EMBL" id="MBE7366898.1"/>
    </source>
</evidence>
<keyword evidence="6" id="KW-0902">Two-component regulatory system</keyword>
<sequence>MDATPLPGADQLYDAAPCGLLVAAADGNLLDVNSTLCRWLHHDRRELVGKVKWQDLLTMGGRIFWQTHLHPLLRIQSSVAEVKLELRMQDGRALPVMVNMAERAWNGRMLLHAAVFVAEDRHKYERELLLQRQRAEELSAQRARDEKELQAARAEAEVRAQFAEQLVGMVSHDIRNPLSVIHMSALLLERAGGSEQQKAAVARIARSVQRVQHLVGDLLDFTQARLGGGISIRKAPTDLHQAVADSIGELAVAFPHCQLRYERGAGSGHVHADADRVVQAVGNLVANASNHGDPEQPVTVRTERDAKDFRIVVHNHGPAIPAHVLPQLFEPMVRGAGSGGSEGVGLGLFIVRAIVTAHGGRVEASSTPQAGTAFTLAFPHA</sequence>